<organism evidence="6 7">
    <name type="scientific">Mangrovicoccus algicola</name>
    <dbReference type="NCBI Taxonomy" id="2771008"/>
    <lineage>
        <taxon>Bacteria</taxon>
        <taxon>Pseudomonadati</taxon>
        <taxon>Pseudomonadota</taxon>
        <taxon>Alphaproteobacteria</taxon>
        <taxon>Rhodobacterales</taxon>
        <taxon>Paracoccaceae</taxon>
        <taxon>Mangrovicoccus</taxon>
    </lineage>
</organism>
<dbReference type="InterPro" id="IPR058163">
    <property type="entry name" value="LysR-type_TF_proteobact-type"/>
</dbReference>
<dbReference type="CDD" id="cd08432">
    <property type="entry name" value="PBP2_GcdR_TrpI_HvrB_AmpR_like"/>
    <property type="match status" value="1"/>
</dbReference>
<keyword evidence="7" id="KW-1185">Reference proteome</keyword>
<dbReference type="PANTHER" id="PTHR30537">
    <property type="entry name" value="HTH-TYPE TRANSCRIPTIONAL REGULATOR"/>
    <property type="match status" value="1"/>
</dbReference>
<evidence type="ECO:0000313" key="6">
    <source>
        <dbReference type="EMBL" id="MBE3636746.1"/>
    </source>
</evidence>
<evidence type="ECO:0000256" key="1">
    <source>
        <dbReference type="ARBA" id="ARBA00009437"/>
    </source>
</evidence>
<dbReference type="Proteomes" id="UP000609121">
    <property type="component" value="Unassembled WGS sequence"/>
</dbReference>
<dbReference type="GO" id="GO:0006351">
    <property type="term" value="P:DNA-templated transcription"/>
    <property type="evidence" value="ECO:0007669"/>
    <property type="project" value="TreeGrafter"/>
</dbReference>
<keyword evidence="3" id="KW-0238">DNA-binding</keyword>
<dbReference type="Pfam" id="PF03466">
    <property type="entry name" value="LysR_substrate"/>
    <property type="match status" value="1"/>
</dbReference>
<dbReference type="InterPro" id="IPR000847">
    <property type="entry name" value="LysR_HTH_N"/>
</dbReference>
<dbReference type="GO" id="GO:0003700">
    <property type="term" value="F:DNA-binding transcription factor activity"/>
    <property type="evidence" value="ECO:0007669"/>
    <property type="project" value="InterPro"/>
</dbReference>
<evidence type="ECO:0000256" key="4">
    <source>
        <dbReference type="ARBA" id="ARBA00023163"/>
    </source>
</evidence>
<comment type="similarity">
    <text evidence="1">Belongs to the LysR transcriptional regulatory family.</text>
</comment>
<evidence type="ECO:0000256" key="2">
    <source>
        <dbReference type="ARBA" id="ARBA00023015"/>
    </source>
</evidence>
<evidence type="ECO:0000256" key="3">
    <source>
        <dbReference type="ARBA" id="ARBA00023125"/>
    </source>
</evidence>
<keyword evidence="4" id="KW-0804">Transcription</keyword>
<evidence type="ECO:0000259" key="5">
    <source>
        <dbReference type="PROSITE" id="PS50931"/>
    </source>
</evidence>
<dbReference type="EMBL" id="JACVXA010000003">
    <property type="protein sequence ID" value="MBE3636746.1"/>
    <property type="molecule type" value="Genomic_DNA"/>
</dbReference>
<sequence length="290" mass="31115">MRRTLPPLNALRSFEAAGRRLSFRAASEELGVTQGAVAQQVRLLEDHLGLALFRRLPRGLALSAEGAAYHAEIVRAFDILRRATGEVAGRAGVVTISVTPTFAARLLIPALPSLAAALPGIDLRTLATVAVSDLDRDQVDIAIRETRPPFPAALEARFLFRQDLVLVASPHLLGDRVAPLDPADIAALPLLHDAYDHWTRWFGRPGKRPGAVFNQVSLALDAALAGQGVAIASRAFVRADIAAGRLIDLGPAGYDTGADYYLLRRRGAPPRPAAQAVWDWCHSAFAAPPE</sequence>
<dbReference type="SUPFAM" id="SSF53850">
    <property type="entry name" value="Periplasmic binding protein-like II"/>
    <property type="match status" value="1"/>
</dbReference>
<dbReference type="SUPFAM" id="SSF46785">
    <property type="entry name" value="Winged helix' DNA-binding domain"/>
    <property type="match status" value="1"/>
</dbReference>
<dbReference type="AlphaFoldDB" id="A0A8J6Z504"/>
<dbReference type="PRINTS" id="PR00039">
    <property type="entry name" value="HTHLYSR"/>
</dbReference>
<dbReference type="PROSITE" id="PS50931">
    <property type="entry name" value="HTH_LYSR"/>
    <property type="match status" value="1"/>
</dbReference>
<evidence type="ECO:0000313" key="7">
    <source>
        <dbReference type="Proteomes" id="UP000609121"/>
    </source>
</evidence>
<gene>
    <name evidence="6" type="ORF">ICN82_00850</name>
</gene>
<dbReference type="PANTHER" id="PTHR30537:SF26">
    <property type="entry name" value="GLYCINE CLEAVAGE SYSTEM TRANSCRIPTIONAL ACTIVATOR"/>
    <property type="match status" value="1"/>
</dbReference>
<accession>A0A8J6Z504</accession>
<dbReference type="InterPro" id="IPR036390">
    <property type="entry name" value="WH_DNA-bd_sf"/>
</dbReference>
<proteinExistence type="inferred from homology"/>
<keyword evidence="2" id="KW-0805">Transcription regulation</keyword>
<dbReference type="GO" id="GO:0043565">
    <property type="term" value="F:sequence-specific DNA binding"/>
    <property type="evidence" value="ECO:0007669"/>
    <property type="project" value="TreeGrafter"/>
</dbReference>
<dbReference type="Pfam" id="PF00126">
    <property type="entry name" value="HTH_1"/>
    <property type="match status" value="1"/>
</dbReference>
<feature type="domain" description="HTH lysR-type" evidence="5">
    <location>
        <begin position="6"/>
        <end position="63"/>
    </location>
</feature>
<dbReference type="InterPro" id="IPR036388">
    <property type="entry name" value="WH-like_DNA-bd_sf"/>
</dbReference>
<dbReference type="Gene3D" id="3.40.190.10">
    <property type="entry name" value="Periplasmic binding protein-like II"/>
    <property type="match status" value="2"/>
</dbReference>
<dbReference type="RefSeq" id="WP_193178937.1">
    <property type="nucleotide sequence ID" value="NZ_JACVXA010000003.1"/>
</dbReference>
<dbReference type="Gene3D" id="1.10.10.10">
    <property type="entry name" value="Winged helix-like DNA-binding domain superfamily/Winged helix DNA-binding domain"/>
    <property type="match status" value="1"/>
</dbReference>
<dbReference type="InterPro" id="IPR005119">
    <property type="entry name" value="LysR_subst-bd"/>
</dbReference>
<protein>
    <submittedName>
        <fullName evidence="6">LysR family transcriptional regulator</fullName>
    </submittedName>
</protein>
<reference evidence="6" key="1">
    <citation type="submission" date="2020-09" db="EMBL/GenBank/DDBJ databases">
        <title>A novel bacterium of genus Mangrovicoccus, isolated from South China Sea.</title>
        <authorList>
            <person name="Huang H."/>
            <person name="Mo K."/>
            <person name="Hu Y."/>
        </authorList>
    </citation>
    <scope>NUCLEOTIDE SEQUENCE</scope>
    <source>
        <strain evidence="6">HB182678</strain>
    </source>
</reference>
<comment type="caution">
    <text evidence="6">The sequence shown here is derived from an EMBL/GenBank/DDBJ whole genome shotgun (WGS) entry which is preliminary data.</text>
</comment>
<name>A0A8J6Z504_9RHOB</name>